<feature type="domain" description="RCK C-terminal" evidence="4">
    <location>
        <begin position="265"/>
        <end position="347"/>
    </location>
</feature>
<name>S7T7I8_9BACT</name>
<dbReference type="InterPro" id="IPR036291">
    <property type="entry name" value="NAD(P)-bd_dom_sf"/>
</dbReference>
<dbReference type="PANTHER" id="PTHR43833">
    <property type="entry name" value="POTASSIUM CHANNEL PROTEIN 2-RELATED-RELATED"/>
    <property type="match status" value="1"/>
</dbReference>
<dbReference type="InterPro" id="IPR036721">
    <property type="entry name" value="RCK_C_sf"/>
</dbReference>
<feature type="domain" description="RCK C-terminal" evidence="4">
    <location>
        <begin position="485"/>
        <end position="569"/>
    </location>
</feature>
<dbReference type="GO" id="GO:0008324">
    <property type="term" value="F:monoatomic cation transmembrane transporter activity"/>
    <property type="evidence" value="ECO:0007669"/>
    <property type="project" value="InterPro"/>
</dbReference>
<dbReference type="Gene3D" id="3.30.70.1450">
    <property type="entry name" value="Regulator of K+ conductance, C-terminal domain"/>
    <property type="match status" value="2"/>
</dbReference>
<dbReference type="SUPFAM" id="SSF116726">
    <property type="entry name" value="TrkA C-terminal domain-like"/>
    <property type="match status" value="2"/>
</dbReference>
<dbReference type="Gene3D" id="1.10.287.70">
    <property type="match status" value="1"/>
</dbReference>
<dbReference type="InterPro" id="IPR006037">
    <property type="entry name" value="RCK_C"/>
</dbReference>
<dbReference type="PANTHER" id="PTHR43833:SF9">
    <property type="entry name" value="POTASSIUM CHANNEL PROTEIN YUGO-RELATED"/>
    <property type="match status" value="1"/>
</dbReference>
<organism evidence="5 6">
    <name type="scientific">Alkalidesulfovibrio alkalitolerans DSM 16529</name>
    <dbReference type="NCBI Taxonomy" id="1121439"/>
    <lineage>
        <taxon>Bacteria</taxon>
        <taxon>Pseudomonadati</taxon>
        <taxon>Thermodesulfobacteriota</taxon>
        <taxon>Desulfovibrionia</taxon>
        <taxon>Desulfovibrionales</taxon>
        <taxon>Desulfovibrionaceae</taxon>
        <taxon>Alkalidesulfovibrio</taxon>
    </lineage>
</organism>
<dbReference type="Pfam" id="PF02080">
    <property type="entry name" value="TrkA_C"/>
    <property type="match status" value="2"/>
</dbReference>
<dbReference type="OrthoDB" id="9799090at2"/>
<accession>S7T7I8</accession>
<evidence type="ECO:0000256" key="2">
    <source>
        <dbReference type="SAM" id="Phobius"/>
    </source>
</evidence>
<feature type="transmembrane region" description="Helical" evidence="2">
    <location>
        <begin position="23"/>
        <end position="46"/>
    </location>
</feature>
<dbReference type="EMBL" id="ATHI01000026">
    <property type="protein sequence ID" value="EPR33082.1"/>
    <property type="molecule type" value="Genomic_DNA"/>
</dbReference>
<evidence type="ECO:0000259" key="4">
    <source>
        <dbReference type="PROSITE" id="PS51202"/>
    </source>
</evidence>
<dbReference type="SUPFAM" id="SSF81324">
    <property type="entry name" value="Voltage-gated potassium channels"/>
    <property type="match status" value="1"/>
</dbReference>
<dbReference type="PROSITE" id="PS51202">
    <property type="entry name" value="RCK_C"/>
    <property type="match status" value="2"/>
</dbReference>
<dbReference type="Pfam" id="PF07885">
    <property type="entry name" value="Ion_trans_2"/>
    <property type="match status" value="1"/>
</dbReference>
<keyword evidence="2" id="KW-0812">Transmembrane</keyword>
<sequence>MKFVTSQLAYFLQNRSTRRNVQFLFKFLLLLLFVVTLYSVLFHYLMTFEEREFTWLTGFYWTLTVMSTLGFGDITFTSDIGRVFSIVVLLSGIIFLLVMLPFTFIQFFYAPWLEAQQRSRAPRELDPETRDHVIIVGTDATAQHLAEKLSRYGHDHVILCPDVATTLALHDLSLTAAVGDYDDPETFKRMRVGQAAMVVALEDDVRNTNITFTVREVSPAVPVVCGADKDEALDILALAGSTHVLQFTKLLGHSLARRSLAGAKRSSVAGQFESLIVAEAPVMRTSLVGRSLRDSGLREAVGVNVVGVWERGRFRTPNPDTPLSPSTVLVLAGTEEQIAAFDAFVSQETAATGGHGPVGPVLILGGGRVGMAAAEQLREQGIHYCIVEKNPKVALSDANTVTGSAADLDVLEQAGIREAPSVFITTHDDDMNIYLTIYCRKLRPDVQIITRATLDRNIGILHTAGADLVMSYASLVANTVINLLSPGKVLMLTEGLNIFRASVPKRLAGMPLLNSGIRDKTGCSVVAVHSKGGLEVNPDPSKPLQEGDEFFLIGDTKAEQCFLDRFGEQENG</sequence>
<dbReference type="PROSITE" id="PS51201">
    <property type="entry name" value="RCK_N"/>
    <property type="match status" value="2"/>
</dbReference>
<feature type="transmembrane region" description="Helical" evidence="2">
    <location>
        <begin position="58"/>
        <end position="76"/>
    </location>
</feature>
<keyword evidence="6" id="KW-1185">Reference proteome</keyword>
<dbReference type="eggNOG" id="COG0569">
    <property type="taxonomic scope" value="Bacteria"/>
</dbReference>
<gene>
    <name evidence="5" type="ORF">dsat_0523</name>
</gene>
<dbReference type="PATRIC" id="fig|1121439.3.peg.1879"/>
<keyword evidence="2" id="KW-1133">Transmembrane helix</keyword>
<feature type="domain" description="RCK N-terminal" evidence="3">
    <location>
        <begin position="130"/>
        <end position="245"/>
    </location>
</feature>
<dbReference type="Pfam" id="PF02254">
    <property type="entry name" value="TrkA_N"/>
    <property type="match status" value="2"/>
</dbReference>
<dbReference type="InterPro" id="IPR013099">
    <property type="entry name" value="K_chnl_dom"/>
</dbReference>
<dbReference type="Gene3D" id="3.40.50.720">
    <property type="entry name" value="NAD(P)-binding Rossmann-like Domain"/>
    <property type="match status" value="2"/>
</dbReference>
<keyword evidence="2" id="KW-0472">Membrane</keyword>
<evidence type="ECO:0000256" key="1">
    <source>
        <dbReference type="ARBA" id="ARBA00004651"/>
    </source>
</evidence>
<protein>
    <submittedName>
        <fullName evidence="5">TrkA-N domain protein</fullName>
    </submittedName>
</protein>
<evidence type="ECO:0000313" key="5">
    <source>
        <dbReference type="EMBL" id="EPR33082.1"/>
    </source>
</evidence>
<dbReference type="GO" id="GO:0005886">
    <property type="term" value="C:plasma membrane"/>
    <property type="evidence" value="ECO:0007669"/>
    <property type="project" value="UniProtKB-SubCell"/>
</dbReference>
<dbReference type="AlphaFoldDB" id="S7T7I8"/>
<feature type="transmembrane region" description="Helical" evidence="2">
    <location>
        <begin position="83"/>
        <end position="109"/>
    </location>
</feature>
<evidence type="ECO:0000259" key="3">
    <source>
        <dbReference type="PROSITE" id="PS51201"/>
    </source>
</evidence>
<reference evidence="5 6" key="1">
    <citation type="journal article" date="2013" name="Genome Announc.">
        <title>Draft genome sequences for three mercury-methylating, sulfate-reducing bacteria.</title>
        <authorList>
            <person name="Brown S.D."/>
            <person name="Hurt R.A.Jr."/>
            <person name="Gilmour C.C."/>
            <person name="Elias D.A."/>
        </authorList>
    </citation>
    <scope>NUCLEOTIDE SEQUENCE [LARGE SCALE GENOMIC DNA]</scope>
    <source>
        <strain evidence="5 6">DSM 16529</strain>
    </source>
</reference>
<feature type="domain" description="RCK N-terminal" evidence="3">
    <location>
        <begin position="358"/>
        <end position="471"/>
    </location>
</feature>
<dbReference type="GO" id="GO:0006813">
    <property type="term" value="P:potassium ion transport"/>
    <property type="evidence" value="ECO:0007669"/>
    <property type="project" value="InterPro"/>
</dbReference>
<comment type="subcellular location">
    <subcellularLocation>
        <location evidence="1">Cell membrane</location>
        <topology evidence="1">Multi-pass membrane protein</topology>
    </subcellularLocation>
</comment>
<dbReference type="STRING" id="1121439.dsat_0523"/>
<dbReference type="SUPFAM" id="SSF51735">
    <property type="entry name" value="NAD(P)-binding Rossmann-fold domains"/>
    <property type="match status" value="2"/>
</dbReference>
<dbReference type="RefSeq" id="WP_020887217.1">
    <property type="nucleotide sequence ID" value="NZ_ATHI01000026.1"/>
</dbReference>
<dbReference type="Proteomes" id="UP000014975">
    <property type="component" value="Unassembled WGS sequence"/>
</dbReference>
<dbReference type="InterPro" id="IPR003148">
    <property type="entry name" value="RCK_N"/>
</dbReference>
<comment type="caution">
    <text evidence="5">The sequence shown here is derived from an EMBL/GenBank/DDBJ whole genome shotgun (WGS) entry which is preliminary data.</text>
</comment>
<dbReference type="eggNOG" id="COG1226">
    <property type="taxonomic scope" value="Bacteria"/>
</dbReference>
<evidence type="ECO:0000313" key="6">
    <source>
        <dbReference type="Proteomes" id="UP000014975"/>
    </source>
</evidence>
<dbReference type="InterPro" id="IPR050721">
    <property type="entry name" value="Trk_Ktr_HKT_K-transport"/>
</dbReference>
<proteinExistence type="predicted"/>